<organism evidence="6 7">
    <name type="scientific">Stylosanthes scabra</name>
    <dbReference type="NCBI Taxonomy" id="79078"/>
    <lineage>
        <taxon>Eukaryota</taxon>
        <taxon>Viridiplantae</taxon>
        <taxon>Streptophyta</taxon>
        <taxon>Embryophyta</taxon>
        <taxon>Tracheophyta</taxon>
        <taxon>Spermatophyta</taxon>
        <taxon>Magnoliopsida</taxon>
        <taxon>eudicotyledons</taxon>
        <taxon>Gunneridae</taxon>
        <taxon>Pentapetalae</taxon>
        <taxon>rosids</taxon>
        <taxon>fabids</taxon>
        <taxon>Fabales</taxon>
        <taxon>Fabaceae</taxon>
        <taxon>Papilionoideae</taxon>
        <taxon>50 kb inversion clade</taxon>
        <taxon>dalbergioids sensu lato</taxon>
        <taxon>Dalbergieae</taxon>
        <taxon>Pterocarpus clade</taxon>
        <taxon>Stylosanthes</taxon>
    </lineage>
</organism>
<proteinExistence type="inferred from homology"/>
<evidence type="ECO:0000313" key="7">
    <source>
        <dbReference type="Proteomes" id="UP001341840"/>
    </source>
</evidence>
<dbReference type="NCBIfam" id="TIGR01262">
    <property type="entry name" value="maiA"/>
    <property type="match status" value="1"/>
</dbReference>
<dbReference type="SUPFAM" id="SSF47616">
    <property type="entry name" value="GST C-terminal domain-like"/>
    <property type="match status" value="1"/>
</dbReference>
<dbReference type="PANTHER" id="PTHR42673:SF4">
    <property type="entry name" value="MALEYLACETOACETATE ISOMERASE"/>
    <property type="match status" value="1"/>
</dbReference>
<evidence type="ECO:0000256" key="1">
    <source>
        <dbReference type="ARBA" id="ARBA00010007"/>
    </source>
</evidence>
<dbReference type="SFLD" id="SFLDG00358">
    <property type="entry name" value="Main_(cytGST)"/>
    <property type="match status" value="1"/>
</dbReference>
<evidence type="ECO:0000256" key="2">
    <source>
        <dbReference type="ARBA" id="ARBA00012452"/>
    </source>
</evidence>
<dbReference type="PANTHER" id="PTHR42673">
    <property type="entry name" value="MALEYLACETOACETATE ISOMERASE"/>
    <property type="match status" value="1"/>
</dbReference>
<dbReference type="CDD" id="cd03191">
    <property type="entry name" value="GST_C_Zeta"/>
    <property type="match status" value="1"/>
</dbReference>
<protein>
    <recommendedName>
        <fullName evidence="2">glutathione transferase</fullName>
        <ecNumber evidence="2">2.5.1.18</ecNumber>
    </recommendedName>
</protein>
<dbReference type="EMBL" id="JASCZI010060431">
    <property type="protein sequence ID" value="MED6131187.1"/>
    <property type="molecule type" value="Genomic_DNA"/>
</dbReference>
<evidence type="ECO:0000313" key="6">
    <source>
        <dbReference type="EMBL" id="MED6131187.1"/>
    </source>
</evidence>
<evidence type="ECO:0000259" key="5">
    <source>
        <dbReference type="PROSITE" id="PS50405"/>
    </source>
</evidence>
<evidence type="ECO:0000259" key="4">
    <source>
        <dbReference type="PROSITE" id="PS50404"/>
    </source>
</evidence>
<dbReference type="InterPro" id="IPR036249">
    <property type="entry name" value="Thioredoxin-like_sf"/>
</dbReference>
<dbReference type="Pfam" id="PF13410">
    <property type="entry name" value="GST_C_2"/>
    <property type="match status" value="1"/>
</dbReference>
<dbReference type="SFLD" id="SFLDS00019">
    <property type="entry name" value="Glutathione_Transferase_(cytos"/>
    <property type="match status" value="1"/>
</dbReference>
<dbReference type="PROSITE" id="PS50405">
    <property type="entry name" value="GST_CTER"/>
    <property type="match status" value="1"/>
</dbReference>
<dbReference type="InterPro" id="IPR005955">
    <property type="entry name" value="GST_Zeta"/>
</dbReference>
<dbReference type="CDD" id="cd03042">
    <property type="entry name" value="GST_N_Zeta"/>
    <property type="match status" value="1"/>
</dbReference>
<comment type="catalytic activity">
    <reaction evidence="3">
        <text>RX + glutathione = an S-substituted glutathione + a halide anion + H(+)</text>
        <dbReference type="Rhea" id="RHEA:16437"/>
        <dbReference type="ChEBI" id="CHEBI:15378"/>
        <dbReference type="ChEBI" id="CHEBI:16042"/>
        <dbReference type="ChEBI" id="CHEBI:17792"/>
        <dbReference type="ChEBI" id="CHEBI:57925"/>
        <dbReference type="ChEBI" id="CHEBI:90779"/>
        <dbReference type="EC" id="2.5.1.18"/>
    </reaction>
</comment>
<evidence type="ECO:0000256" key="3">
    <source>
        <dbReference type="ARBA" id="ARBA00047960"/>
    </source>
</evidence>
<dbReference type="EC" id="2.5.1.18" evidence="2"/>
<dbReference type="GO" id="GO:0016034">
    <property type="term" value="F:maleylacetoacetate isomerase activity"/>
    <property type="evidence" value="ECO:0007669"/>
    <property type="project" value="UniProtKB-EC"/>
</dbReference>
<comment type="similarity">
    <text evidence="1">Belongs to the GST superfamily. Zeta family.</text>
</comment>
<name>A0ABU6S4G5_9FABA</name>
<dbReference type="InterPro" id="IPR036282">
    <property type="entry name" value="Glutathione-S-Trfase_C_sf"/>
</dbReference>
<dbReference type="SUPFAM" id="SSF52833">
    <property type="entry name" value="Thioredoxin-like"/>
    <property type="match status" value="1"/>
</dbReference>
<keyword evidence="6" id="KW-0413">Isomerase</keyword>
<keyword evidence="7" id="KW-1185">Reference proteome</keyword>
<comment type="caution">
    <text evidence="6">The sequence shown here is derived from an EMBL/GenBank/DDBJ whole genome shotgun (WGS) entry which is preliminary data.</text>
</comment>
<dbReference type="InterPro" id="IPR040079">
    <property type="entry name" value="Glutathione_S-Trfase"/>
</dbReference>
<feature type="domain" description="GST N-terminal" evidence="4">
    <location>
        <begin position="7"/>
        <end position="88"/>
    </location>
</feature>
<dbReference type="Proteomes" id="UP001341840">
    <property type="component" value="Unassembled WGS sequence"/>
</dbReference>
<dbReference type="Pfam" id="PF02798">
    <property type="entry name" value="GST_N"/>
    <property type="match status" value="1"/>
</dbReference>
<sequence>MASEENKKLKLYSYWRSSCSFRVRIALNLKGLKYDYKPVNLLKGEQSHPEFLKLNPVGFVPVLVDGDFVLADSLAIIMYLDDKYPQHPLLPTDIHKRAINFQASHIVSSTIQPLQNISVINYIGEKVSPDEKLPWVQSVLRKGFTALEKLLKDHTGRYATGDEIFLADVFLAPQLHAAFTRFNIPMNEFPILSRLHETYNATPAFQEASPQNQPDAVH</sequence>
<dbReference type="InterPro" id="IPR034333">
    <property type="entry name" value="GST_Zeta_N"/>
</dbReference>
<dbReference type="Gene3D" id="1.20.1050.10">
    <property type="match status" value="1"/>
</dbReference>
<feature type="domain" description="GST C-terminal" evidence="5">
    <location>
        <begin position="93"/>
        <end position="218"/>
    </location>
</feature>
<dbReference type="InterPro" id="IPR034330">
    <property type="entry name" value="GST_Zeta_C"/>
</dbReference>
<dbReference type="InterPro" id="IPR004045">
    <property type="entry name" value="Glutathione_S-Trfase_N"/>
</dbReference>
<gene>
    <name evidence="6" type="primary">GSTZ1_1</name>
    <name evidence="6" type="ORF">PIB30_007480</name>
</gene>
<dbReference type="InterPro" id="IPR010987">
    <property type="entry name" value="Glutathione-S-Trfase_C-like"/>
</dbReference>
<reference evidence="6 7" key="1">
    <citation type="journal article" date="2023" name="Plants (Basel)">
        <title>Bridging the Gap: Combining Genomics and Transcriptomics Approaches to Understand Stylosanthes scabra, an Orphan Legume from the Brazilian Caatinga.</title>
        <authorList>
            <person name="Ferreira-Neto J.R.C."/>
            <person name="da Silva M.D."/>
            <person name="Binneck E."/>
            <person name="de Melo N.F."/>
            <person name="da Silva R.H."/>
            <person name="de Melo A.L.T.M."/>
            <person name="Pandolfi V."/>
            <person name="Bustamante F.O."/>
            <person name="Brasileiro-Vidal A.C."/>
            <person name="Benko-Iseppon A.M."/>
        </authorList>
    </citation>
    <scope>NUCLEOTIDE SEQUENCE [LARGE SCALE GENOMIC DNA]</scope>
    <source>
        <tissue evidence="6">Leaves</tissue>
    </source>
</reference>
<dbReference type="Gene3D" id="3.40.30.10">
    <property type="entry name" value="Glutaredoxin"/>
    <property type="match status" value="1"/>
</dbReference>
<accession>A0ABU6S4G5</accession>
<dbReference type="PROSITE" id="PS50404">
    <property type="entry name" value="GST_NTER"/>
    <property type="match status" value="1"/>
</dbReference>